<dbReference type="EMBL" id="BKCP01008125">
    <property type="protein sequence ID" value="GER48003.1"/>
    <property type="molecule type" value="Genomic_DNA"/>
</dbReference>
<accession>A0A5A7R5K2</accession>
<evidence type="ECO:0000256" key="1">
    <source>
        <dbReference type="SAM" id="MobiDB-lite"/>
    </source>
</evidence>
<feature type="region of interest" description="Disordered" evidence="1">
    <location>
        <begin position="66"/>
        <end position="93"/>
    </location>
</feature>
<reference evidence="4" key="1">
    <citation type="journal article" date="2019" name="Curr. Biol.">
        <title>Genome Sequence of Striga asiatica Provides Insight into the Evolution of Plant Parasitism.</title>
        <authorList>
            <person name="Yoshida S."/>
            <person name="Kim S."/>
            <person name="Wafula E.K."/>
            <person name="Tanskanen J."/>
            <person name="Kim Y.M."/>
            <person name="Honaas L."/>
            <person name="Yang Z."/>
            <person name="Spallek T."/>
            <person name="Conn C.E."/>
            <person name="Ichihashi Y."/>
            <person name="Cheong K."/>
            <person name="Cui S."/>
            <person name="Der J.P."/>
            <person name="Gundlach H."/>
            <person name="Jiao Y."/>
            <person name="Hori C."/>
            <person name="Ishida J.K."/>
            <person name="Kasahara H."/>
            <person name="Kiba T."/>
            <person name="Kim M.S."/>
            <person name="Koo N."/>
            <person name="Laohavisit A."/>
            <person name="Lee Y.H."/>
            <person name="Lumba S."/>
            <person name="McCourt P."/>
            <person name="Mortimer J.C."/>
            <person name="Mutuku J.M."/>
            <person name="Nomura T."/>
            <person name="Sasaki-Sekimoto Y."/>
            <person name="Seto Y."/>
            <person name="Wang Y."/>
            <person name="Wakatake T."/>
            <person name="Sakakibara H."/>
            <person name="Demura T."/>
            <person name="Yamaguchi S."/>
            <person name="Yoneyama K."/>
            <person name="Manabe R.I."/>
            <person name="Nelson D.C."/>
            <person name="Schulman A.H."/>
            <person name="Timko M.P."/>
            <person name="dePamphilis C.W."/>
            <person name="Choi D."/>
            <person name="Shirasu K."/>
        </authorList>
    </citation>
    <scope>NUCLEOTIDE SEQUENCE [LARGE SCALE GENOMIC DNA]</scope>
    <source>
        <strain evidence="4">cv. UVA1</strain>
    </source>
</reference>
<reference evidence="3" key="2">
    <citation type="journal article" date="2019" name="Curr. Biol.">
        <title>Genome Sequence of Striga asiatica Provides Insight into the Evolution of Plant Parasitism.</title>
        <authorList>
            <person name="Yoshida S."/>
            <person name="Kim S."/>
            <person name="Wafula E.K."/>
            <person name="Tanskanen J."/>
            <person name="Kim Y."/>
            <person name="Honaas L."/>
            <person name="Yang Z."/>
            <person name="Spallek T."/>
            <person name="Conn C.E."/>
            <person name="Ichihashi Y."/>
            <person name="Cheong K."/>
            <person name="Cui S."/>
            <person name="Der J.P."/>
            <person name="Gundlach H."/>
            <person name="Jiao Y."/>
            <person name="Hori C."/>
            <person name="Ishida J.K."/>
            <person name="Kasahara H."/>
            <person name="Kiba T."/>
            <person name="Kim M."/>
            <person name="Koo N."/>
            <person name="Laohavisit A."/>
            <person name="Lee Y."/>
            <person name="Lumba S."/>
            <person name="Mccourt P."/>
            <person name="Mortimer J.C."/>
            <person name="Mutuku J.M."/>
            <person name="Nomura T."/>
            <person name="Sasaki-sekimoto Y."/>
            <person name="Seto Y."/>
            <person name="Wang Y."/>
            <person name="Wakatake T."/>
            <person name="Sakakibara H."/>
            <person name="Demura T."/>
            <person name="Yamaguchi S."/>
            <person name="Yoneyama K."/>
            <person name="Manabe R."/>
            <person name="Nelson D.C."/>
            <person name="Schulman A.H."/>
            <person name="Timko M.P."/>
            <person name="Depamphilis C.W."/>
            <person name="Choi D."/>
            <person name="Shirasu K."/>
        </authorList>
    </citation>
    <scope>NUCLEOTIDE SEQUENCE [LARGE SCALE GENOMIC DNA]</scope>
    <source>
        <strain evidence="3">UVA1</strain>
    </source>
</reference>
<keyword evidence="4" id="KW-1185">Reference proteome</keyword>
<dbReference type="EMBL" id="BKCP01009737">
    <property type="protein sequence ID" value="GER51624.1"/>
    <property type="molecule type" value="Genomic_DNA"/>
</dbReference>
<sequence>MKSYLFKIDIKRYNLNQSKRVYTVARLTDDATIISKWCDLIYEEASTVSSVADNAKIGETTPFSKKRLSGDINHEDGGDGVPHSQGSCNGKNVKVKIEKMHD</sequence>
<dbReference type="Proteomes" id="UP000325081">
    <property type="component" value="Unassembled WGS sequence"/>
</dbReference>
<organism evidence="3 4">
    <name type="scientific">Striga asiatica</name>
    <name type="common">Asiatic witchweed</name>
    <name type="synonym">Buchnera asiatica</name>
    <dbReference type="NCBI Taxonomy" id="4170"/>
    <lineage>
        <taxon>Eukaryota</taxon>
        <taxon>Viridiplantae</taxon>
        <taxon>Streptophyta</taxon>
        <taxon>Embryophyta</taxon>
        <taxon>Tracheophyta</taxon>
        <taxon>Spermatophyta</taxon>
        <taxon>Magnoliopsida</taxon>
        <taxon>eudicotyledons</taxon>
        <taxon>Gunneridae</taxon>
        <taxon>Pentapetalae</taxon>
        <taxon>asterids</taxon>
        <taxon>lamiids</taxon>
        <taxon>Lamiales</taxon>
        <taxon>Orobanchaceae</taxon>
        <taxon>Buchnereae</taxon>
        <taxon>Striga</taxon>
    </lineage>
</organism>
<gene>
    <name evidence="2" type="ORF">STAS_25159</name>
    <name evidence="3" type="ORF">STAS_29009</name>
</gene>
<comment type="caution">
    <text evidence="3">The sequence shown here is derived from an EMBL/GenBank/DDBJ whole genome shotgun (WGS) entry which is preliminary data.</text>
</comment>
<evidence type="ECO:0000313" key="2">
    <source>
        <dbReference type="EMBL" id="GER48003.1"/>
    </source>
</evidence>
<evidence type="ECO:0000313" key="3">
    <source>
        <dbReference type="EMBL" id="GER51624.1"/>
    </source>
</evidence>
<dbReference type="AlphaFoldDB" id="A0A5A7R5K2"/>
<feature type="compositionally biased region" description="Basic and acidic residues" evidence="1">
    <location>
        <begin position="68"/>
        <end position="77"/>
    </location>
</feature>
<name>A0A5A7R5K2_STRAF</name>
<protein>
    <submittedName>
        <fullName evidence="3">Nucleic acid-binding proteins superfamily</fullName>
    </submittedName>
</protein>
<evidence type="ECO:0000313" key="4">
    <source>
        <dbReference type="Proteomes" id="UP000325081"/>
    </source>
</evidence>
<proteinExistence type="predicted"/>